<accession>X1UYK3</accession>
<dbReference type="InterPro" id="IPR039424">
    <property type="entry name" value="SBP_5"/>
</dbReference>
<comment type="similarity">
    <text evidence="2">Belongs to the bacterial solute-binding protein 5 family.</text>
</comment>
<feature type="domain" description="Solute-binding protein family 5" evidence="5">
    <location>
        <begin position="13"/>
        <end position="167"/>
    </location>
</feature>
<sequence>PGNILFIADQWQPVEALDALAKINSVKIGAFSSGSSHYYMLNTKKPPTDDIHFRRAMAWALDYKTAINKIFPGCIQSRGPVNQSIPGADPTIFQYQRDLDKAMAELKQSKYYNQLDEYPVVVAFPSVPADNEKMALLFMSNMADIGIKVETLKVPWASIIEIMASEETSPHVAGVNVAPHYPEAGSLLESRYRSDSVATWEQNEWLLDSKFDAMIEDALKTVNREGRFVKYSKIQQYIMDLCPTLFIFDQMEK</sequence>
<feature type="non-terminal residue" evidence="6">
    <location>
        <position position="253"/>
    </location>
</feature>
<dbReference type="GO" id="GO:1904680">
    <property type="term" value="F:peptide transmembrane transporter activity"/>
    <property type="evidence" value="ECO:0007669"/>
    <property type="project" value="TreeGrafter"/>
</dbReference>
<keyword evidence="4" id="KW-0732">Signal</keyword>
<evidence type="ECO:0000256" key="1">
    <source>
        <dbReference type="ARBA" id="ARBA00004196"/>
    </source>
</evidence>
<dbReference type="SUPFAM" id="SSF53850">
    <property type="entry name" value="Periplasmic binding protein-like II"/>
    <property type="match status" value="1"/>
</dbReference>
<dbReference type="GO" id="GO:0015833">
    <property type="term" value="P:peptide transport"/>
    <property type="evidence" value="ECO:0007669"/>
    <property type="project" value="TreeGrafter"/>
</dbReference>
<evidence type="ECO:0000256" key="3">
    <source>
        <dbReference type="ARBA" id="ARBA00022448"/>
    </source>
</evidence>
<dbReference type="GO" id="GO:0030313">
    <property type="term" value="C:cell envelope"/>
    <property type="evidence" value="ECO:0007669"/>
    <property type="project" value="UniProtKB-SubCell"/>
</dbReference>
<evidence type="ECO:0000259" key="5">
    <source>
        <dbReference type="Pfam" id="PF00496"/>
    </source>
</evidence>
<evidence type="ECO:0000256" key="4">
    <source>
        <dbReference type="ARBA" id="ARBA00022729"/>
    </source>
</evidence>
<feature type="non-terminal residue" evidence="6">
    <location>
        <position position="1"/>
    </location>
</feature>
<dbReference type="PANTHER" id="PTHR30290">
    <property type="entry name" value="PERIPLASMIC BINDING COMPONENT OF ABC TRANSPORTER"/>
    <property type="match status" value="1"/>
</dbReference>
<keyword evidence="3" id="KW-0813">Transport</keyword>
<dbReference type="EMBL" id="BARW01029030">
    <property type="protein sequence ID" value="GAJ04961.1"/>
    <property type="molecule type" value="Genomic_DNA"/>
</dbReference>
<comment type="caution">
    <text evidence="6">The sequence shown here is derived from an EMBL/GenBank/DDBJ whole genome shotgun (WGS) entry which is preliminary data.</text>
</comment>
<organism evidence="6">
    <name type="scientific">marine sediment metagenome</name>
    <dbReference type="NCBI Taxonomy" id="412755"/>
    <lineage>
        <taxon>unclassified sequences</taxon>
        <taxon>metagenomes</taxon>
        <taxon>ecological metagenomes</taxon>
    </lineage>
</organism>
<comment type="subcellular location">
    <subcellularLocation>
        <location evidence="1">Cell envelope</location>
    </subcellularLocation>
</comment>
<evidence type="ECO:0000313" key="6">
    <source>
        <dbReference type="EMBL" id="GAJ04961.1"/>
    </source>
</evidence>
<dbReference type="InterPro" id="IPR000914">
    <property type="entry name" value="SBP_5_dom"/>
</dbReference>
<dbReference type="Gene3D" id="3.10.105.10">
    <property type="entry name" value="Dipeptide-binding Protein, Domain 3"/>
    <property type="match status" value="1"/>
</dbReference>
<gene>
    <name evidence="6" type="ORF">S12H4_46734</name>
</gene>
<protein>
    <recommendedName>
        <fullName evidence="5">Solute-binding protein family 5 domain-containing protein</fullName>
    </recommendedName>
</protein>
<reference evidence="6" key="1">
    <citation type="journal article" date="2014" name="Front. Microbiol.">
        <title>High frequency of phylogenetically diverse reductive dehalogenase-homologous genes in deep subseafloor sedimentary metagenomes.</title>
        <authorList>
            <person name="Kawai M."/>
            <person name="Futagami T."/>
            <person name="Toyoda A."/>
            <person name="Takaki Y."/>
            <person name="Nishi S."/>
            <person name="Hori S."/>
            <person name="Arai W."/>
            <person name="Tsubouchi T."/>
            <person name="Morono Y."/>
            <person name="Uchiyama I."/>
            <person name="Ito T."/>
            <person name="Fujiyama A."/>
            <person name="Inagaki F."/>
            <person name="Takami H."/>
        </authorList>
    </citation>
    <scope>NUCLEOTIDE SEQUENCE</scope>
    <source>
        <strain evidence="6">Expedition CK06-06</strain>
    </source>
</reference>
<dbReference type="AlphaFoldDB" id="X1UYK3"/>
<dbReference type="Pfam" id="PF00496">
    <property type="entry name" value="SBP_bac_5"/>
    <property type="match status" value="1"/>
</dbReference>
<dbReference type="PANTHER" id="PTHR30290:SF10">
    <property type="entry name" value="PERIPLASMIC OLIGOPEPTIDE-BINDING PROTEIN-RELATED"/>
    <property type="match status" value="1"/>
</dbReference>
<name>X1UYK3_9ZZZZ</name>
<proteinExistence type="inferred from homology"/>
<evidence type="ECO:0000256" key="2">
    <source>
        <dbReference type="ARBA" id="ARBA00005695"/>
    </source>
</evidence>